<keyword evidence="2 11" id="KW-0963">Cytoplasm</keyword>
<evidence type="ECO:0000256" key="6">
    <source>
        <dbReference type="ARBA" id="ARBA00022842"/>
    </source>
</evidence>
<evidence type="ECO:0000259" key="12">
    <source>
        <dbReference type="Pfam" id="PF01070"/>
    </source>
</evidence>
<dbReference type="CDD" id="cd02811">
    <property type="entry name" value="IDI-2_FMN"/>
    <property type="match status" value="1"/>
</dbReference>
<feature type="domain" description="FMN-dependent dehydrogenase" evidence="12">
    <location>
        <begin position="178"/>
        <end position="332"/>
    </location>
</feature>
<feature type="binding site" evidence="11">
    <location>
        <position position="127"/>
    </location>
    <ligand>
        <name>FMN</name>
        <dbReference type="ChEBI" id="CHEBI:58210"/>
    </ligand>
</feature>
<dbReference type="HAMAP" id="MF_00354">
    <property type="entry name" value="Idi_2"/>
    <property type="match status" value="1"/>
</dbReference>
<keyword evidence="8 11" id="KW-0414">Isoprene biosynthesis</keyword>
<comment type="function">
    <text evidence="11">Involved in the biosynthesis of isoprenoids. Catalyzes the 1,3-allylic rearrangement of the homoallylic substrate isopentenyl (IPP) to its allylic isomer, dimethylallyl diphosphate (DMAPP).</text>
</comment>
<dbReference type="GO" id="GO:0004452">
    <property type="term" value="F:isopentenyl-diphosphate delta-isomerase activity"/>
    <property type="evidence" value="ECO:0007669"/>
    <property type="project" value="UniProtKB-EC"/>
</dbReference>
<dbReference type="RefSeq" id="WP_306952996.1">
    <property type="nucleotide sequence ID" value="NZ_JAURUO010000002.1"/>
</dbReference>
<evidence type="ECO:0000256" key="11">
    <source>
        <dbReference type="HAMAP-Rule" id="MF_00354"/>
    </source>
</evidence>
<feature type="binding site" evidence="11">
    <location>
        <position position="158"/>
    </location>
    <ligand>
        <name>Mg(2+)</name>
        <dbReference type="ChEBI" id="CHEBI:18420"/>
    </ligand>
</feature>
<feature type="binding site" evidence="11">
    <location>
        <begin position="11"/>
        <end position="12"/>
    </location>
    <ligand>
        <name>substrate</name>
    </ligand>
</feature>
<evidence type="ECO:0000256" key="2">
    <source>
        <dbReference type="ARBA" id="ARBA00022490"/>
    </source>
</evidence>
<dbReference type="SMART" id="SM01240">
    <property type="entry name" value="IMPDH"/>
    <property type="match status" value="1"/>
</dbReference>
<evidence type="ECO:0000256" key="5">
    <source>
        <dbReference type="ARBA" id="ARBA00022723"/>
    </source>
</evidence>
<dbReference type="Proteomes" id="UP001229209">
    <property type="component" value="Unassembled WGS sequence"/>
</dbReference>
<accession>A0ABT9LTA1</accession>
<dbReference type="InterPro" id="IPR013785">
    <property type="entry name" value="Aldolase_TIM"/>
</dbReference>
<comment type="cofactor">
    <cofactor evidence="11">
        <name>NADPH</name>
        <dbReference type="ChEBI" id="CHEBI:57783"/>
    </cofactor>
</comment>
<evidence type="ECO:0000256" key="8">
    <source>
        <dbReference type="ARBA" id="ARBA00023229"/>
    </source>
</evidence>
<comment type="catalytic activity">
    <reaction evidence="11">
        <text>isopentenyl diphosphate = dimethylallyl diphosphate</text>
        <dbReference type="Rhea" id="RHEA:23284"/>
        <dbReference type="ChEBI" id="CHEBI:57623"/>
        <dbReference type="ChEBI" id="CHEBI:128769"/>
        <dbReference type="EC" id="5.3.3.2"/>
    </reaction>
</comment>
<protein>
    <recommendedName>
        <fullName evidence="11">Isopentenyl-diphosphate delta-isomerase</fullName>
        <shortName evidence="11">IPP isomerase</shortName>
        <ecNumber evidence="11">5.3.3.2</ecNumber>
    </recommendedName>
    <alternativeName>
        <fullName evidence="11">Isopentenyl diphosphate:dimethylallyl diphosphate isomerase</fullName>
    </alternativeName>
    <alternativeName>
        <fullName evidence="11">Isopentenyl pyrophosphate isomerase</fullName>
    </alternativeName>
    <alternativeName>
        <fullName evidence="11">Type 2 isopentenyl diphosphate isomerase</fullName>
        <shortName evidence="11">IDI-2</shortName>
    </alternativeName>
</protein>
<evidence type="ECO:0000256" key="10">
    <source>
        <dbReference type="ARBA" id="ARBA00025810"/>
    </source>
</evidence>
<comment type="cofactor">
    <cofactor evidence="11">
        <name>Mg(2+)</name>
        <dbReference type="ChEBI" id="CHEBI:18420"/>
    </cofactor>
</comment>
<dbReference type="PANTHER" id="PTHR43665:SF1">
    <property type="entry name" value="ISOPENTENYL-DIPHOSPHATE DELTA-ISOMERASE"/>
    <property type="match status" value="1"/>
</dbReference>
<dbReference type="NCBIfam" id="TIGR02151">
    <property type="entry name" value="IPP_isom_2"/>
    <property type="match status" value="1"/>
</dbReference>
<dbReference type="Pfam" id="PF01070">
    <property type="entry name" value="FMN_dh"/>
    <property type="match status" value="1"/>
</dbReference>
<evidence type="ECO:0000256" key="4">
    <source>
        <dbReference type="ARBA" id="ARBA00022643"/>
    </source>
</evidence>
<comment type="subunit">
    <text evidence="10 11">Homooctamer. Dimer of tetramers.</text>
</comment>
<feature type="binding site" evidence="11">
    <location>
        <position position="219"/>
    </location>
    <ligand>
        <name>FMN</name>
        <dbReference type="ChEBI" id="CHEBI:58210"/>
    </ligand>
</feature>
<dbReference type="EMBL" id="JAURUO010000002">
    <property type="protein sequence ID" value="MDP9727485.1"/>
    <property type="molecule type" value="Genomic_DNA"/>
</dbReference>
<keyword evidence="5 11" id="KW-0479">Metal-binding</keyword>
<comment type="cofactor">
    <cofactor evidence="1 11">
        <name>FMN</name>
        <dbReference type="ChEBI" id="CHEBI:58210"/>
    </cofactor>
</comment>
<dbReference type="PANTHER" id="PTHR43665">
    <property type="entry name" value="ISOPENTENYL-DIPHOSPHATE DELTA-ISOMERASE"/>
    <property type="match status" value="1"/>
</dbReference>
<proteinExistence type="inferred from homology"/>
<keyword evidence="3 11" id="KW-0285">Flavoprotein</keyword>
<keyword evidence="9 11" id="KW-0413">Isomerase</keyword>
<dbReference type="InterPro" id="IPR000262">
    <property type="entry name" value="FMN-dep_DH"/>
</dbReference>
<dbReference type="InterPro" id="IPR011179">
    <property type="entry name" value="IPdP_isomerase"/>
</dbReference>
<sequence>MLVHSDIRSRRKAEHLEAVKQLGDTGGSSWFEDISLLSNCAPELAWEDVALETHLCGIRLPSPILINAMTGGTEEAYEINKKLAAAARRHGLAMAVGSETAGLSNDRWARTYTVVREENPEGVVIANVGMNTDPDVAKRAVQLIGAQLLQVHWNVAQELFMPEGDRNFHGALVRLHQTVQSVGVPVIAKEVGQGIASEQAERFVAAGVSAIDVGGRGGTNFIAVEAWRRNHLLSDQWQQWGLPTPVTLCEVLGAVGGKIDVVASGGIRNGHDIAKSISLGASAVGIAGPFLRLLSQPEGEKALDAYIEELHWTLHALLVMTGSKNWHALRQRPIVIGGRVREWLSIRGLDKWVRRLGRRGQP</sequence>
<comment type="similarity">
    <text evidence="11">Belongs to the IPP isomerase type 2 family.</text>
</comment>
<gene>
    <name evidence="11" type="primary">fni</name>
    <name evidence="13" type="ORF">J2S04_000412</name>
</gene>
<feature type="binding site" evidence="11">
    <location>
        <position position="189"/>
    </location>
    <ligand>
        <name>FMN</name>
        <dbReference type="ChEBI" id="CHEBI:58210"/>
    </ligand>
</feature>
<feature type="binding site" evidence="11">
    <location>
        <begin position="266"/>
        <end position="268"/>
    </location>
    <ligand>
        <name>FMN</name>
        <dbReference type="ChEBI" id="CHEBI:58210"/>
    </ligand>
</feature>
<evidence type="ECO:0000313" key="13">
    <source>
        <dbReference type="EMBL" id="MDP9727485.1"/>
    </source>
</evidence>
<keyword evidence="14" id="KW-1185">Reference proteome</keyword>
<dbReference type="SUPFAM" id="SSF51395">
    <property type="entry name" value="FMN-linked oxidoreductases"/>
    <property type="match status" value="1"/>
</dbReference>
<organism evidence="13 14">
    <name type="scientific">Alicyclobacillus tolerans</name>
    <dbReference type="NCBI Taxonomy" id="90970"/>
    <lineage>
        <taxon>Bacteria</taxon>
        <taxon>Bacillati</taxon>
        <taxon>Bacillota</taxon>
        <taxon>Bacilli</taxon>
        <taxon>Bacillales</taxon>
        <taxon>Alicyclobacillaceae</taxon>
        <taxon>Alicyclobacillus</taxon>
    </lineage>
</organism>
<keyword evidence="7 11" id="KW-0521">NADP</keyword>
<keyword evidence="6 11" id="KW-0460">Magnesium</keyword>
<name>A0ABT9LTA1_9BACL</name>
<feature type="binding site" evidence="11">
    <location>
        <position position="157"/>
    </location>
    <ligand>
        <name>substrate</name>
    </ligand>
</feature>
<keyword evidence="4 11" id="KW-0288">FMN</keyword>
<evidence type="ECO:0000256" key="1">
    <source>
        <dbReference type="ARBA" id="ARBA00001917"/>
    </source>
</evidence>
<reference evidence="13 14" key="1">
    <citation type="submission" date="2023-07" db="EMBL/GenBank/DDBJ databases">
        <title>Genomic Encyclopedia of Type Strains, Phase IV (KMG-IV): sequencing the most valuable type-strain genomes for metagenomic binning, comparative biology and taxonomic classification.</title>
        <authorList>
            <person name="Goeker M."/>
        </authorList>
    </citation>
    <scope>NUCLEOTIDE SEQUENCE [LARGE SCALE GENOMIC DNA]</scope>
    <source>
        <strain evidence="13 14">DSM 25924</strain>
    </source>
</reference>
<feature type="binding site" evidence="11">
    <location>
        <begin position="68"/>
        <end position="70"/>
    </location>
    <ligand>
        <name>FMN</name>
        <dbReference type="ChEBI" id="CHEBI:58210"/>
    </ligand>
</feature>
<dbReference type="Gene3D" id="3.20.20.70">
    <property type="entry name" value="Aldolase class I"/>
    <property type="match status" value="1"/>
</dbReference>
<dbReference type="PIRSF" id="PIRSF003314">
    <property type="entry name" value="IPP_isomerase"/>
    <property type="match status" value="1"/>
</dbReference>
<comment type="subcellular location">
    <subcellularLocation>
        <location evidence="11">Cytoplasm</location>
    </subcellularLocation>
</comment>
<comment type="caution">
    <text evidence="11">Lacks conserved residue(s) required for the propagation of feature annotation.</text>
</comment>
<comment type="caution">
    <text evidence="13">The sequence shown here is derived from an EMBL/GenBank/DDBJ whole genome shotgun (WGS) entry which is preliminary data.</text>
</comment>
<evidence type="ECO:0000256" key="7">
    <source>
        <dbReference type="ARBA" id="ARBA00022857"/>
    </source>
</evidence>
<feature type="binding site" evidence="11">
    <location>
        <position position="98"/>
    </location>
    <ligand>
        <name>FMN</name>
        <dbReference type="ChEBI" id="CHEBI:58210"/>
    </ligand>
</feature>
<dbReference type="EC" id="5.3.3.2" evidence="11"/>
<feature type="binding site" evidence="11">
    <location>
        <begin position="287"/>
        <end position="288"/>
    </location>
    <ligand>
        <name>FMN</name>
        <dbReference type="ChEBI" id="CHEBI:58210"/>
    </ligand>
</feature>
<evidence type="ECO:0000256" key="3">
    <source>
        <dbReference type="ARBA" id="ARBA00022630"/>
    </source>
</evidence>
<evidence type="ECO:0000313" key="14">
    <source>
        <dbReference type="Proteomes" id="UP001229209"/>
    </source>
</evidence>
<evidence type="ECO:0000256" key="9">
    <source>
        <dbReference type="ARBA" id="ARBA00023235"/>
    </source>
</evidence>